<keyword evidence="4 6" id="KW-0805">Transcription regulation</keyword>
<keyword evidence="2 6" id="KW-0889">Transcription antitermination</keyword>
<accession>A0A087E138</accession>
<dbReference type="NCBIfam" id="TIGR01951">
    <property type="entry name" value="nusB"/>
    <property type="match status" value="1"/>
</dbReference>
<name>A0A087E138_9BIFI</name>
<organism evidence="9 10">
    <name type="scientific">Bifidobacterium thermacidophilum subsp. thermacidophilum</name>
    <dbReference type="NCBI Taxonomy" id="79262"/>
    <lineage>
        <taxon>Bacteria</taxon>
        <taxon>Bacillati</taxon>
        <taxon>Actinomycetota</taxon>
        <taxon>Actinomycetes</taxon>
        <taxon>Bifidobacteriales</taxon>
        <taxon>Bifidobacteriaceae</taxon>
        <taxon>Bifidobacterium</taxon>
    </lineage>
</organism>
<dbReference type="GO" id="GO:0005829">
    <property type="term" value="C:cytosol"/>
    <property type="evidence" value="ECO:0007669"/>
    <property type="project" value="TreeGrafter"/>
</dbReference>
<evidence type="ECO:0000256" key="4">
    <source>
        <dbReference type="ARBA" id="ARBA00023015"/>
    </source>
</evidence>
<dbReference type="AlphaFoldDB" id="A0A087E138"/>
<dbReference type="OrthoDB" id="3528057at2"/>
<dbReference type="Pfam" id="PF01029">
    <property type="entry name" value="NusB"/>
    <property type="match status" value="1"/>
</dbReference>
<dbReference type="GO" id="GO:0006353">
    <property type="term" value="P:DNA-templated transcription termination"/>
    <property type="evidence" value="ECO:0007669"/>
    <property type="project" value="UniProtKB-UniRule"/>
</dbReference>
<evidence type="ECO:0000256" key="5">
    <source>
        <dbReference type="ARBA" id="ARBA00023163"/>
    </source>
</evidence>
<evidence type="ECO:0000256" key="6">
    <source>
        <dbReference type="HAMAP-Rule" id="MF_00073"/>
    </source>
</evidence>
<evidence type="ECO:0000256" key="3">
    <source>
        <dbReference type="ARBA" id="ARBA00022884"/>
    </source>
</evidence>
<feature type="region of interest" description="Disordered" evidence="7">
    <location>
        <begin position="139"/>
        <end position="211"/>
    </location>
</feature>
<evidence type="ECO:0000259" key="8">
    <source>
        <dbReference type="Pfam" id="PF01029"/>
    </source>
</evidence>
<keyword evidence="5 6" id="KW-0804">Transcription</keyword>
<comment type="caution">
    <text evidence="9">The sequence shown here is derived from an EMBL/GenBank/DDBJ whole genome shotgun (WGS) entry which is preliminary data.</text>
</comment>
<dbReference type="SUPFAM" id="SSF48013">
    <property type="entry name" value="NusB-like"/>
    <property type="match status" value="1"/>
</dbReference>
<dbReference type="EMBL" id="JGZT01000008">
    <property type="protein sequence ID" value="KFJ01489.1"/>
    <property type="molecule type" value="Genomic_DNA"/>
</dbReference>
<evidence type="ECO:0000256" key="1">
    <source>
        <dbReference type="ARBA" id="ARBA00005952"/>
    </source>
</evidence>
<feature type="compositionally biased region" description="Polar residues" evidence="7">
    <location>
        <begin position="171"/>
        <end position="196"/>
    </location>
</feature>
<feature type="domain" description="NusB/RsmB/TIM44" evidence="8">
    <location>
        <begin position="5"/>
        <end position="128"/>
    </location>
</feature>
<evidence type="ECO:0000313" key="9">
    <source>
        <dbReference type="EMBL" id="KFJ01489.1"/>
    </source>
</evidence>
<dbReference type="HAMAP" id="MF_00073">
    <property type="entry name" value="NusB"/>
    <property type="match status" value="1"/>
</dbReference>
<comment type="similarity">
    <text evidence="1 6">Belongs to the NusB family.</text>
</comment>
<gene>
    <name evidence="6" type="primary">nusB</name>
    <name evidence="9" type="ORF">THER5_1379</name>
</gene>
<reference evidence="9 10" key="1">
    <citation type="submission" date="2014-03" db="EMBL/GenBank/DDBJ databases">
        <title>Genomics of Bifidobacteria.</title>
        <authorList>
            <person name="Ventura M."/>
            <person name="Milani C."/>
            <person name="Lugli G.A."/>
        </authorList>
    </citation>
    <scope>NUCLEOTIDE SEQUENCE [LARGE SCALE GENOMIC DNA]</scope>
    <source>
        <strain evidence="9 10">LMG 21395</strain>
    </source>
</reference>
<dbReference type="Gene3D" id="1.10.940.10">
    <property type="entry name" value="NusB-like"/>
    <property type="match status" value="1"/>
</dbReference>
<keyword evidence="3 6" id="KW-0694">RNA-binding</keyword>
<evidence type="ECO:0000313" key="10">
    <source>
        <dbReference type="Proteomes" id="UP000029003"/>
    </source>
</evidence>
<protein>
    <recommendedName>
        <fullName evidence="6">Transcription antitermination protein NusB</fullName>
    </recommendedName>
    <alternativeName>
        <fullName evidence="6">Antitermination factor NusB</fullName>
    </alternativeName>
</protein>
<evidence type="ECO:0000256" key="2">
    <source>
        <dbReference type="ARBA" id="ARBA00022814"/>
    </source>
</evidence>
<comment type="function">
    <text evidence="6">Involved in transcription antitermination. Required for transcription of ribosomal RNA (rRNA) genes. Binds specifically to the boxA antiterminator sequence of the ribosomal RNA (rrn) operons.</text>
</comment>
<dbReference type="Proteomes" id="UP000029003">
    <property type="component" value="Unassembled WGS sequence"/>
</dbReference>
<dbReference type="InterPro" id="IPR006027">
    <property type="entry name" value="NusB_RsmB_TIM44"/>
</dbReference>
<dbReference type="InterPro" id="IPR035926">
    <property type="entry name" value="NusB-like_sf"/>
</dbReference>
<dbReference type="InterPro" id="IPR011605">
    <property type="entry name" value="NusB_fam"/>
</dbReference>
<dbReference type="GO" id="GO:0003723">
    <property type="term" value="F:RNA binding"/>
    <property type="evidence" value="ECO:0007669"/>
    <property type="project" value="UniProtKB-UniRule"/>
</dbReference>
<proteinExistence type="inferred from homology"/>
<dbReference type="PANTHER" id="PTHR11078:SF3">
    <property type="entry name" value="ANTITERMINATION NUSB DOMAIN-CONTAINING PROTEIN"/>
    <property type="match status" value="1"/>
</dbReference>
<evidence type="ECO:0000256" key="7">
    <source>
        <dbReference type="SAM" id="MobiDB-lite"/>
    </source>
</evidence>
<dbReference type="GO" id="GO:0031564">
    <property type="term" value="P:transcription antitermination"/>
    <property type="evidence" value="ECO:0007669"/>
    <property type="project" value="UniProtKB-KW"/>
</dbReference>
<feature type="compositionally biased region" description="Basic and acidic residues" evidence="7">
    <location>
        <begin position="139"/>
        <end position="149"/>
    </location>
</feature>
<sequence length="211" mass="23012">MARSTARKRALNTLYEADEKGQDILSLLAERIANPGTQSPLPDYAIEIVRGVAEHRGEIDHLLDEHSTGWKVKRMAVVDRNVLRIATWEILYHDEVPDKVAIDEAISLAKTLSDEGSTSFIHGLLSAICGVKEEHLAHQAELERHREQSESQPEGDAPEASGIDDAEDSEPPTQQTASDGESTDTVPNDSGTASGSDDSHEDSPQDQHTTN</sequence>
<dbReference type="PANTHER" id="PTHR11078">
    <property type="entry name" value="N UTILIZATION SUBSTANCE PROTEIN B-RELATED"/>
    <property type="match status" value="1"/>
</dbReference>
<dbReference type="RefSeq" id="WP_029577147.1">
    <property type="nucleotide sequence ID" value="NZ_JGZT01000008.1"/>
</dbReference>